<evidence type="ECO:0000256" key="6">
    <source>
        <dbReference type="ARBA" id="ARBA00023136"/>
    </source>
</evidence>
<comment type="caution">
    <text evidence="9">The sequence shown here is derived from an EMBL/GenBank/DDBJ whole genome shotgun (WGS) entry which is preliminary data.</text>
</comment>
<keyword evidence="5 7" id="KW-1133">Transmembrane helix</keyword>
<keyword evidence="4 7" id="KW-0812">Transmembrane</keyword>
<feature type="transmembrane region" description="Helical" evidence="7">
    <location>
        <begin position="94"/>
        <end position="114"/>
    </location>
</feature>
<evidence type="ECO:0000256" key="4">
    <source>
        <dbReference type="ARBA" id="ARBA00022692"/>
    </source>
</evidence>
<evidence type="ECO:0000256" key="1">
    <source>
        <dbReference type="ARBA" id="ARBA00004651"/>
    </source>
</evidence>
<organism evidence="9 10">
    <name type="scientific">Paenibacillus mendelii</name>
    <dbReference type="NCBI Taxonomy" id="206163"/>
    <lineage>
        <taxon>Bacteria</taxon>
        <taxon>Bacillati</taxon>
        <taxon>Bacillota</taxon>
        <taxon>Bacilli</taxon>
        <taxon>Bacillales</taxon>
        <taxon>Paenibacillaceae</taxon>
        <taxon>Paenibacillus</taxon>
    </lineage>
</organism>
<evidence type="ECO:0000256" key="3">
    <source>
        <dbReference type="ARBA" id="ARBA00022475"/>
    </source>
</evidence>
<comment type="similarity">
    <text evidence="7">Belongs to the binding-protein-dependent transport system permease family.</text>
</comment>
<dbReference type="Proteomes" id="UP001589818">
    <property type="component" value="Unassembled WGS sequence"/>
</dbReference>
<dbReference type="Gene3D" id="1.10.3720.10">
    <property type="entry name" value="MetI-like"/>
    <property type="match status" value="1"/>
</dbReference>
<sequence>MLSKMEMESQSNYRKSMRMKMGFNFYDVFVAVFCVGFALLCFYPMWYVLLGSITPYSDFSKTTIPVLPPLVPDFSYYGAILKTGVFYNALTVSFAKTLFAASLSVLLTATMAYAVSKTHVRGMPTINWLVILTMFFSGGLIPNYMLVKELGMLNTFWGLTLPWLLGATNFIIMRNYFVAAIPQDLEEAAKIDGANDITVFFRVIVPLSKPTMAAVFLFEAVSQWNDWYSYLIYAQREPMLKPLVWVLKEMLTDPAASAGASGSNIYQMSRDLAAFPPMGLKMTTIILSMLPIILFYPFLQKYFVKGILIGAVKG</sequence>
<feature type="transmembrane region" description="Helical" evidence="7">
    <location>
        <begin position="21"/>
        <end position="46"/>
    </location>
</feature>
<gene>
    <name evidence="9" type="ORF">ACFFJ8_25885</name>
</gene>
<feature type="transmembrane region" description="Helical" evidence="7">
    <location>
        <begin position="278"/>
        <end position="299"/>
    </location>
</feature>
<proteinExistence type="inferred from homology"/>
<dbReference type="SUPFAM" id="SSF161098">
    <property type="entry name" value="MetI-like"/>
    <property type="match status" value="1"/>
</dbReference>
<evidence type="ECO:0000256" key="7">
    <source>
        <dbReference type="RuleBase" id="RU363032"/>
    </source>
</evidence>
<dbReference type="PANTHER" id="PTHR43744">
    <property type="entry name" value="ABC TRANSPORTER PERMEASE PROTEIN MG189-RELATED-RELATED"/>
    <property type="match status" value="1"/>
</dbReference>
<keyword evidence="6 7" id="KW-0472">Membrane</keyword>
<dbReference type="EMBL" id="JBHLVF010000041">
    <property type="protein sequence ID" value="MFC0394780.1"/>
    <property type="molecule type" value="Genomic_DNA"/>
</dbReference>
<feature type="transmembrane region" description="Helical" evidence="7">
    <location>
        <begin position="152"/>
        <end position="172"/>
    </location>
</feature>
<dbReference type="RefSeq" id="WP_204815948.1">
    <property type="nucleotide sequence ID" value="NZ_JANHOF010000001.1"/>
</dbReference>
<dbReference type="PROSITE" id="PS50928">
    <property type="entry name" value="ABC_TM1"/>
    <property type="match status" value="1"/>
</dbReference>
<feature type="transmembrane region" description="Helical" evidence="7">
    <location>
        <begin position="126"/>
        <end position="146"/>
    </location>
</feature>
<dbReference type="InterPro" id="IPR035906">
    <property type="entry name" value="MetI-like_sf"/>
</dbReference>
<evidence type="ECO:0000313" key="9">
    <source>
        <dbReference type="EMBL" id="MFC0394780.1"/>
    </source>
</evidence>
<evidence type="ECO:0000256" key="2">
    <source>
        <dbReference type="ARBA" id="ARBA00022448"/>
    </source>
</evidence>
<dbReference type="CDD" id="cd06261">
    <property type="entry name" value="TM_PBP2"/>
    <property type="match status" value="1"/>
</dbReference>
<feature type="domain" description="ABC transmembrane type-1" evidence="8">
    <location>
        <begin position="90"/>
        <end position="291"/>
    </location>
</feature>
<dbReference type="Pfam" id="PF00528">
    <property type="entry name" value="BPD_transp_1"/>
    <property type="match status" value="1"/>
</dbReference>
<evidence type="ECO:0000313" key="10">
    <source>
        <dbReference type="Proteomes" id="UP001589818"/>
    </source>
</evidence>
<dbReference type="InterPro" id="IPR000515">
    <property type="entry name" value="MetI-like"/>
</dbReference>
<evidence type="ECO:0000256" key="5">
    <source>
        <dbReference type="ARBA" id="ARBA00022989"/>
    </source>
</evidence>
<reference evidence="9 10" key="1">
    <citation type="submission" date="2024-09" db="EMBL/GenBank/DDBJ databases">
        <authorList>
            <person name="Sun Q."/>
            <person name="Mori K."/>
        </authorList>
    </citation>
    <scope>NUCLEOTIDE SEQUENCE [LARGE SCALE GENOMIC DNA]</scope>
    <source>
        <strain evidence="9 10">CCM 4839</strain>
    </source>
</reference>
<comment type="subcellular location">
    <subcellularLocation>
        <location evidence="1 7">Cell membrane</location>
        <topology evidence="1 7">Multi-pass membrane protein</topology>
    </subcellularLocation>
</comment>
<dbReference type="PANTHER" id="PTHR43744:SF9">
    <property type="entry name" value="POLYGALACTURONAN_RHAMNOGALACTURONAN TRANSPORT SYSTEM PERMEASE PROTEIN YTCP"/>
    <property type="match status" value="1"/>
</dbReference>
<evidence type="ECO:0000259" key="8">
    <source>
        <dbReference type="PROSITE" id="PS50928"/>
    </source>
</evidence>
<keyword evidence="10" id="KW-1185">Reference proteome</keyword>
<keyword evidence="3" id="KW-1003">Cell membrane</keyword>
<accession>A0ABV6JIV1</accession>
<name>A0ABV6JIV1_9BACL</name>
<protein>
    <submittedName>
        <fullName evidence="9">Carbohydrate ABC transporter permease</fullName>
    </submittedName>
</protein>
<keyword evidence="2 7" id="KW-0813">Transport</keyword>